<evidence type="ECO:0000313" key="7">
    <source>
        <dbReference type="EMBL" id="OJJ84143.1"/>
    </source>
</evidence>
<keyword evidence="3" id="KW-0274">FAD</keyword>
<proteinExistence type="inferred from homology"/>
<dbReference type="PANTHER" id="PTHR47356:SF2">
    <property type="entry name" value="FAD-BINDING DOMAIN-CONTAINING PROTEIN-RELATED"/>
    <property type="match status" value="1"/>
</dbReference>
<dbReference type="GO" id="GO:0004497">
    <property type="term" value="F:monooxygenase activity"/>
    <property type="evidence" value="ECO:0007669"/>
    <property type="project" value="InterPro"/>
</dbReference>
<keyword evidence="5" id="KW-0472">Membrane</keyword>
<keyword evidence="5" id="KW-1133">Transmembrane helix</keyword>
<organism evidence="7 8">
    <name type="scientific">Aspergillus glaucus CBS 516.65</name>
    <dbReference type="NCBI Taxonomy" id="1160497"/>
    <lineage>
        <taxon>Eukaryota</taxon>
        <taxon>Fungi</taxon>
        <taxon>Dikarya</taxon>
        <taxon>Ascomycota</taxon>
        <taxon>Pezizomycotina</taxon>
        <taxon>Eurotiomycetes</taxon>
        <taxon>Eurotiomycetidae</taxon>
        <taxon>Eurotiales</taxon>
        <taxon>Aspergillaceae</taxon>
        <taxon>Aspergillus</taxon>
        <taxon>Aspergillus subgen. Aspergillus</taxon>
    </lineage>
</organism>
<name>A0A1L9VJR9_ASPGL</name>
<gene>
    <name evidence="7" type="ORF">ASPGLDRAFT_1490815</name>
</gene>
<dbReference type="PRINTS" id="PR00420">
    <property type="entry name" value="RNGMNOXGNASE"/>
</dbReference>
<evidence type="ECO:0000313" key="8">
    <source>
        <dbReference type="Proteomes" id="UP000184300"/>
    </source>
</evidence>
<evidence type="ECO:0000256" key="4">
    <source>
        <dbReference type="ARBA" id="ARBA00023002"/>
    </source>
</evidence>
<keyword evidence="5" id="KW-0812">Transmembrane</keyword>
<dbReference type="PANTHER" id="PTHR47356">
    <property type="entry name" value="FAD-DEPENDENT MONOOXYGENASE ASQG-RELATED"/>
    <property type="match status" value="1"/>
</dbReference>
<dbReference type="SUPFAM" id="SSF51905">
    <property type="entry name" value="FAD/NAD(P)-binding domain"/>
    <property type="match status" value="1"/>
</dbReference>
<keyword evidence="4" id="KW-0560">Oxidoreductase</keyword>
<keyword evidence="2" id="KW-0285">Flavoprotein</keyword>
<dbReference type="InterPro" id="IPR050562">
    <property type="entry name" value="FAD_mOase_fung"/>
</dbReference>
<dbReference type="Pfam" id="PF01494">
    <property type="entry name" value="FAD_binding_3"/>
    <property type="match status" value="1"/>
</dbReference>
<evidence type="ECO:0000259" key="6">
    <source>
        <dbReference type="Pfam" id="PF01494"/>
    </source>
</evidence>
<feature type="transmembrane region" description="Helical" evidence="5">
    <location>
        <begin position="530"/>
        <end position="552"/>
    </location>
</feature>
<sequence>MTAKPFKVIIAGGSIAGLSLALMLEKNGIDFVVLEAYPSIAPQAGASIGVLPNGLRILDQLGCCDEVVDMAEYPVEKVLFRDSAGRPFWSLEDFGKDMVDRHGYPIVFLDRRMLIQILYDKIEDKSKIFTSERVVATENAPSHVIVTTQTGNSYTGDIIVGADGIHSTVRKQMWQEAQWTDPTWIDPSEEKALPATYACIFGISRGVPGIEKGTLNSVLNEHTSYFVPSGPGDRTYWFLVRNLGKTMYGSDIPQFTKREEEAMVKEHWDDYVTPTVRFSELYEHKISSVYTSLPEYVYKKWYFQRIMTIGDASHKFEPIAGQGGNNAIETAASLTNYLISALNSNTSQPLSTEQISSVFEKVQKQRHGRVWDLVKASHTRQRLECMETPTLKFVAKYVLPLIPKQVLKDKWIQTYCPAVSLNMLPQPNRPVQIPYHDELLRAPVSRGWLGLTVYAAYISLAWLAFQLLFVAMEGNGTRDLIRNVIVRRVMTEKKVPLRQNYTGFQGIDRIFQVLVAMFFSTVTSPSPQQIVQILYFLSVLLPLVTIFTIEGFRPKNKWTLLAVPSLWATLCQLRGIGFIAPLYFLTSAFVSRSIEYYSPPSMALPVPTAKAILPAAIFGYIIPSMLLFFPYTDADTRQVIIAFWQPAPVLVSILTGLFSYLIKLQTGKPNNDASKEIKEETDLSHLNTVYKATGVIAACFHAFTVIDCMVSNNLSLSDALLRKDSFAPVFDLADGVFVFFQNDCLMNAVAVFLCCMVAIWDLYRVGLSNVTLLGGLGAVVAGFGLVGPGATAAAVWYWREHLLGGRNGRH</sequence>
<dbReference type="InterPro" id="IPR036188">
    <property type="entry name" value="FAD/NAD-bd_sf"/>
</dbReference>
<reference evidence="8" key="1">
    <citation type="journal article" date="2017" name="Genome Biol.">
        <title>Comparative genomics reveals high biological diversity and specific adaptations in the industrially and medically important fungal genus Aspergillus.</title>
        <authorList>
            <person name="de Vries R.P."/>
            <person name="Riley R."/>
            <person name="Wiebenga A."/>
            <person name="Aguilar-Osorio G."/>
            <person name="Amillis S."/>
            <person name="Uchima C.A."/>
            <person name="Anderluh G."/>
            <person name="Asadollahi M."/>
            <person name="Askin M."/>
            <person name="Barry K."/>
            <person name="Battaglia E."/>
            <person name="Bayram O."/>
            <person name="Benocci T."/>
            <person name="Braus-Stromeyer S.A."/>
            <person name="Caldana C."/>
            <person name="Canovas D."/>
            <person name="Cerqueira G.C."/>
            <person name="Chen F."/>
            <person name="Chen W."/>
            <person name="Choi C."/>
            <person name="Clum A."/>
            <person name="Dos Santos R.A."/>
            <person name="Damasio A.R."/>
            <person name="Diallinas G."/>
            <person name="Emri T."/>
            <person name="Fekete E."/>
            <person name="Flipphi M."/>
            <person name="Freyberg S."/>
            <person name="Gallo A."/>
            <person name="Gournas C."/>
            <person name="Habgood R."/>
            <person name="Hainaut M."/>
            <person name="Harispe M.L."/>
            <person name="Henrissat B."/>
            <person name="Hilden K.S."/>
            <person name="Hope R."/>
            <person name="Hossain A."/>
            <person name="Karabika E."/>
            <person name="Karaffa L."/>
            <person name="Karanyi Z."/>
            <person name="Krasevec N."/>
            <person name="Kuo A."/>
            <person name="Kusch H."/>
            <person name="LaButti K."/>
            <person name="Lagendijk E.L."/>
            <person name="Lapidus A."/>
            <person name="Levasseur A."/>
            <person name="Lindquist E."/>
            <person name="Lipzen A."/>
            <person name="Logrieco A.F."/>
            <person name="MacCabe A."/>
            <person name="Maekelae M.R."/>
            <person name="Malavazi I."/>
            <person name="Melin P."/>
            <person name="Meyer V."/>
            <person name="Mielnichuk N."/>
            <person name="Miskei M."/>
            <person name="Molnar A.P."/>
            <person name="Mule G."/>
            <person name="Ngan C.Y."/>
            <person name="Orejas M."/>
            <person name="Orosz E."/>
            <person name="Ouedraogo J.P."/>
            <person name="Overkamp K.M."/>
            <person name="Park H.-S."/>
            <person name="Perrone G."/>
            <person name="Piumi F."/>
            <person name="Punt P.J."/>
            <person name="Ram A.F."/>
            <person name="Ramon A."/>
            <person name="Rauscher S."/>
            <person name="Record E."/>
            <person name="Riano-Pachon D.M."/>
            <person name="Robert V."/>
            <person name="Roehrig J."/>
            <person name="Ruller R."/>
            <person name="Salamov A."/>
            <person name="Salih N.S."/>
            <person name="Samson R.A."/>
            <person name="Sandor E."/>
            <person name="Sanguinetti M."/>
            <person name="Schuetze T."/>
            <person name="Sepcic K."/>
            <person name="Shelest E."/>
            <person name="Sherlock G."/>
            <person name="Sophianopoulou V."/>
            <person name="Squina F.M."/>
            <person name="Sun H."/>
            <person name="Susca A."/>
            <person name="Todd R.B."/>
            <person name="Tsang A."/>
            <person name="Unkles S.E."/>
            <person name="van de Wiele N."/>
            <person name="van Rossen-Uffink D."/>
            <person name="Oliveira J.V."/>
            <person name="Vesth T.C."/>
            <person name="Visser J."/>
            <person name="Yu J.-H."/>
            <person name="Zhou M."/>
            <person name="Andersen M.R."/>
            <person name="Archer D.B."/>
            <person name="Baker S.E."/>
            <person name="Benoit I."/>
            <person name="Brakhage A.A."/>
            <person name="Braus G.H."/>
            <person name="Fischer R."/>
            <person name="Frisvad J.C."/>
            <person name="Goldman G.H."/>
            <person name="Houbraken J."/>
            <person name="Oakley B."/>
            <person name="Pocsi I."/>
            <person name="Scazzocchio C."/>
            <person name="Seiboth B."/>
            <person name="vanKuyk P.A."/>
            <person name="Wortman J."/>
            <person name="Dyer P.S."/>
            <person name="Grigoriev I.V."/>
        </authorList>
    </citation>
    <scope>NUCLEOTIDE SEQUENCE [LARGE SCALE GENOMIC DNA]</scope>
    <source>
        <strain evidence="8">CBS 516.65</strain>
    </source>
</reference>
<comment type="similarity">
    <text evidence="1">Belongs to the paxM FAD-dependent monooxygenase family.</text>
</comment>
<feature type="transmembrane region" description="Helical" evidence="5">
    <location>
        <begin position="641"/>
        <end position="662"/>
    </location>
</feature>
<keyword evidence="8" id="KW-1185">Reference proteome</keyword>
<dbReference type="GO" id="GO:0071949">
    <property type="term" value="F:FAD binding"/>
    <property type="evidence" value="ECO:0007669"/>
    <property type="project" value="InterPro"/>
</dbReference>
<evidence type="ECO:0000256" key="5">
    <source>
        <dbReference type="SAM" id="Phobius"/>
    </source>
</evidence>
<dbReference type="GeneID" id="34458258"/>
<feature type="transmembrane region" description="Helical" evidence="5">
    <location>
        <begin position="611"/>
        <end position="629"/>
    </location>
</feature>
<evidence type="ECO:0000256" key="2">
    <source>
        <dbReference type="ARBA" id="ARBA00022630"/>
    </source>
</evidence>
<dbReference type="AlphaFoldDB" id="A0A1L9VJR9"/>
<dbReference type="InterPro" id="IPR002938">
    <property type="entry name" value="FAD-bd"/>
</dbReference>
<evidence type="ECO:0000256" key="3">
    <source>
        <dbReference type="ARBA" id="ARBA00022827"/>
    </source>
</evidence>
<feature type="transmembrane region" description="Helical" evidence="5">
    <location>
        <begin position="573"/>
        <end position="591"/>
    </location>
</feature>
<dbReference type="RefSeq" id="XP_022400841.1">
    <property type="nucleotide sequence ID" value="XM_022541997.1"/>
</dbReference>
<accession>A0A1L9VJR9</accession>
<feature type="transmembrane region" description="Helical" evidence="5">
    <location>
        <begin position="745"/>
        <end position="763"/>
    </location>
</feature>
<dbReference type="Proteomes" id="UP000184300">
    <property type="component" value="Unassembled WGS sequence"/>
</dbReference>
<feature type="transmembrane region" description="Helical" evidence="5">
    <location>
        <begin position="770"/>
        <end position="798"/>
    </location>
</feature>
<dbReference type="VEuPathDB" id="FungiDB:ASPGLDRAFT_1490815"/>
<feature type="domain" description="FAD-binding" evidence="6">
    <location>
        <begin position="7"/>
        <end position="347"/>
    </location>
</feature>
<evidence type="ECO:0000256" key="1">
    <source>
        <dbReference type="ARBA" id="ARBA00007992"/>
    </source>
</evidence>
<dbReference type="Gene3D" id="3.50.50.60">
    <property type="entry name" value="FAD/NAD(P)-binding domain"/>
    <property type="match status" value="1"/>
</dbReference>
<dbReference type="OrthoDB" id="10029326at2759"/>
<protein>
    <recommendedName>
        <fullName evidence="6">FAD-binding domain-containing protein</fullName>
    </recommendedName>
</protein>
<dbReference type="STRING" id="1160497.A0A1L9VJR9"/>
<dbReference type="EMBL" id="KV878897">
    <property type="protein sequence ID" value="OJJ84143.1"/>
    <property type="molecule type" value="Genomic_DNA"/>
</dbReference>
<feature type="transmembrane region" description="Helical" evidence="5">
    <location>
        <begin position="448"/>
        <end position="472"/>
    </location>
</feature>